<dbReference type="OrthoDB" id="9797252at2"/>
<dbReference type="AlphaFoldDB" id="A0A1R3WVM8"/>
<dbReference type="EMBL" id="FTPR01000001">
    <property type="protein sequence ID" value="SIT81452.1"/>
    <property type="molecule type" value="Genomic_DNA"/>
</dbReference>
<keyword evidence="3" id="KW-0949">S-adenosyl-L-methionine</keyword>
<keyword evidence="5" id="KW-1185">Reference proteome</keyword>
<dbReference type="CDD" id="cd02440">
    <property type="entry name" value="AdoMet_MTases"/>
    <property type="match status" value="1"/>
</dbReference>
<protein>
    <submittedName>
        <fullName evidence="4">Methyltransferase domain-containing protein</fullName>
    </submittedName>
</protein>
<name>A0A1R3WVM8_9RHOB</name>
<reference evidence="5" key="1">
    <citation type="submission" date="2017-01" db="EMBL/GenBank/DDBJ databases">
        <authorList>
            <person name="Varghese N."/>
            <person name="Submissions S."/>
        </authorList>
    </citation>
    <scope>NUCLEOTIDE SEQUENCE [LARGE SCALE GENOMIC DNA]</scope>
    <source>
        <strain evidence="5">DSM 29591</strain>
    </source>
</reference>
<dbReference type="PANTHER" id="PTHR43464:SF19">
    <property type="entry name" value="UBIQUINONE BIOSYNTHESIS O-METHYLTRANSFERASE, MITOCHONDRIAL"/>
    <property type="match status" value="1"/>
</dbReference>
<dbReference type="SUPFAM" id="SSF53335">
    <property type="entry name" value="S-adenosyl-L-methionine-dependent methyltransferases"/>
    <property type="match status" value="1"/>
</dbReference>
<evidence type="ECO:0000313" key="4">
    <source>
        <dbReference type="EMBL" id="SIT81452.1"/>
    </source>
</evidence>
<dbReference type="GO" id="GO:0008168">
    <property type="term" value="F:methyltransferase activity"/>
    <property type="evidence" value="ECO:0007669"/>
    <property type="project" value="UniProtKB-KW"/>
</dbReference>
<evidence type="ECO:0000256" key="1">
    <source>
        <dbReference type="ARBA" id="ARBA00022603"/>
    </source>
</evidence>
<dbReference type="Proteomes" id="UP000186997">
    <property type="component" value="Unassembled WGS sequence"/>
</dbReference>
<keyword evidence="1 4" id="KW-0489">Methyltransferase</keyword>
<dbReference type="STRING" id="287098.SAMN05421665_1273"/>
<organism evidence="4 5">
    <name type="scientific">Yoonia rosea</name>
    <dbReference type="NCBI Taxonomy" id="287098"/>
    <lineage>
        <taxon>Bacteria</taxon>
        <taxon>Pseudomonadati</taxon>
        <taxon>Pseudomonadota</taxon>
        <taxon>Alphaproteobacteria</taxon>
        <taxon>Rhodobacterales</taxon>
        <taxon>Paracoccaceae</taxon>
        <taxon>Yoonia</taxon>
    </lineage>
</organism>
<proteinExistence type="predicted"/>
<dbReference type="RefSeq" id="WP_076658833.1">
    <property type="nucleotide sequence ID" value="NZ_FTPR01000001.1"/>
</dbReference>
<dbReference type="Pfam" id="PF13489">
    <property type="entry name" value="Methyltransf_23"/>
    <property type="match status" value="1"/>
</dbReference>
<sequence length="251" mass="28273">MKDIFILPSLRELYSRPYDQSMREWRRLGAIDKAAHILDLMSRNDAAKVGQVLEVGCGTGDVMRELARRGFGQDISGVEIGSERSQQQSEKINGRSVAIEGYDGQTLPFTAGSFDFVYATQVLEHVLHERQFLYELRRVSKGLVYVELPLELFARTRISNLQNSLSLAGHIKAYSLESFLLKLETSGLKVLHHQLNDHSPEIFAFQNGSIVAKVKRRVRGLALKFVPGLAQRLFTYHCGALYTAALKMNIC</sequence>
<accession>A0A1R3WVM8</accession>
<evidence type="ECO:0000256" key="3">
    <source>
        <dbReference type="ARBA" id="ARBA00022691"/>
    </source>
</evidence>
<keyword evidence="2 4" id="KW-0808">Transferase</keyword>
<dbReference type="PANTHER" id="PTHR43464">
    <property type="entry name" value="METHYLTRANSFERASE"/>
    <property type="match status" value="1"/>
</dbReference>
<dbReference type="InterPro" id="IPR029063">
    <property type="entry name" value="SAM-dependent_MTases_sf"/>
</dbReference>
<dbReference type="Gene3D" id="3.40.50.150">
    <property type="entry name" value="Vaccinia Virus protein VP39"/>
    <property type="match status" value="1"/>
</dbReference>
<evidence type="ECO:0000256" key="2">
    <source>
        <dbReference type="ARBA" id="ARBA00022679"/>
    </source>
</evidence>
<dbReference type="GO" id="GO:0032259">
    <property type="term" value="P:methylation"/>
    <property type="evidence" value="ECO:0007669"/>
    <property type="project" value="UniProtKB-KW"/>
</dbReference>
<gene>
    <name evidence="4" type="ORF">SAMN05421665_1273</name>
</gene>
<evidence type="ECO:0000313" key="5">
    <source>
        <dbReference type="Proteomes" id="UP000186997"/>
    </source>
</evidence>